<feature type="transmembrane region" description="Helical" evidence="1">
    <location>
        <begin position="288"/>
        <end position="309"/>
    </location>
</feature>
<feature type="transmembrane region" description="Helical" evidence="1">
    <location>
        <begin position="34"/>
        <end position="58"/>
    </location>
</feature>
<dbReference type="AlphaFoldDB" id="A0A9X2IT55"/>
<accession>A0A9X2IT55</accession>
<comment type="caution">
    <text evidence="2">The sequence shown here is derived from an EMBL/GenBank/DDBJ whole genome shotgun (WGS) entry which is preliminary data.</text>
</comment>
<dbReference type="SUPFAM" id="SSF53474">
    <property type="entry name" value="alpha/beta-Hydrolases"/>
    <property type="match status" value="1"/>
</dbReference>
<name>A0A9X2IT55_9MICO</name>
<feature type="transmembrane region" description="Helical" evidence="1">
    <location>
        <begin position="109"/>
        <end position="130"/>
    </location>
</feature>
<keyword evidence="3" id="KW-1185">Reference proteome</keyword>
<feature type="transmembrane region" description="Helical" evidence="1">
    <location>
        <begin position="179"/>
        <end position="200"/>
    </location>
</feature>
<dbReference type="RefSeq" id="WP_251943391.1">
    <property type="nucleotide sequence ID" value="NZ_JAMRYM010000004.1"/>
</dbReference>
<feature type="transmembrane region" description="Helical" evidence="1">
    <location>
        <begin position="212"/>
        <end position="232"/>
    </location>
</feature>
<keyword evidence="1" id="KW-0472">Membrane</keyword>
<feature type="transmembrane region" description="Helical" evidence="1">
    <location>
        <begin position="346"/>
        <end position="371"/>
    </location>
</feature>
<keyword evidence="1" id="KW-0812">Transmembrane</keyword>
<evidence type="ECO:0000313" key="3">
    <source>
        <dbReference type="Proteomes" id="UP001155240"/>
    </source>
</evidence>
<evidence type="ECO:0008006" key="4">
    <source>
        <dbReference type="Google" id="ProtNLM"/>
    </source>
</evidence>
<evidence type="ECO:0000313" key="2">
    <source>
        <dbReference type="EMBL" id="MCM6761294.1"/>
    </source>
</evidence>
<dbReference type="Proteomes" id="UP001155240">
    <property type="component" value="Unassembled WGS sequence"/>
</dbReference>
<reference evidence="2" key="1">
    <citation type="submission" date="2022-06" db="EMBL/GenBank/DDBJ databases">
        <title>Whole genome shotgun sequencing (WGS) of Rathayibacter sp. ZW T2_19, isolated from stored onions (Allium cepa).</title>
        <authorList>
            <person name="Stoll D.A."/>
            <person name="Huch M."/>
        </authorList>
    </citation>
    <scope>NUCLEOTIDE SEQUENCE</scope>
    <source>
        <strain evidence="2">ZW T2_19</strain>
    </source>
</reference>
<protein>
    <recommendedName>
        <fullName evidence="4">Integral membrane protein</fullName>
    </recommendedName>
</protein>
<organism evidence="2 3">
    <name type="scientific">Rathayibacter rubneri</name>
    <dbReference type="NCBI Taxonomy" id="2950106"/>
    <lineage>
        <taxon>Bacteria</taxon>
        <taxon>Bacillati</taxon>
        <taxon>Actinomycetota</taxon>
        <taxon>Actinomycetes</taxon>
        <taxon>Micrococcales</taxon>
        <taxon>Microbacteriaceae</taxon>
        <taxon>Rathayibacter</taxon>
    </lineage>
</organism>
<keyword evidence="1" id="KW-1133">Transmembrane helix</keyword>
<feature type="transmembrane region" description="Helical" evidence="1">
    <location>
        <begin position="377"/>
        <end position="395"/>
    </location>
</feature>
<proteinExistence type="predicted"/>
<dbReference type="Gene3D" id="3.40.50.1820">
    <property type="entry name" value="alpha/beta hydrolase"/>
    <property type="match status" value="1"/>
</dbReference>
<evidence type="ECO:0000256" key="1">
    <source>
        <dbReference type="SAM" id="Phobius"/>
    </source>
</evidence>
<dbReference type="InterPro" id="IPR029058">
    <property type="entry name" value="AB_hydrolase_fold"/>
</dbReference>
<sequence length="579" mass="62303">MLWFAALPFTLVNVAAEMGPPADARGARTVERRIFSVCVAFFGVLVTISALIWGVALVETAMRLMRLPQVLGVDPSSPSFPLLTVTILLGLGTLVRVVFLRRRGAPSSILGMGALHAAAIVAVCVGVLVAPPTRWRFDEPLPPLLSPLLQVRVPVDPEETQTFLDAPWSVPSELHVDPLAASIVVTLLTGIAVALALTAVDIVRSRRTATPSISLTAAGLACLLAVGLVHVYGSALRLGADIVLRYLNSRNYAFPFVRERRDDDRIERLVMPLQASKSSISSGLIDRVTLFLLLGLLALALGVLVLHLARRPLRGGSGESASRWTARARFQHDLVSGLPRSLRGGVILAVPLWIGASALLLHLILSSAIVFELTVPLSQGLAVAAVVFVVTGGGAGRVRTVYGMIADIAGFWPVTAHPLAGRSYRQAVLDGLDQELLVGDRLRAGPTVLVGHSQGSVLCFWWVQQHPALEDLDLVLCGSPLDTLYASFFPQRFSAAHFDEVVANCRSVANFWRETDPIATELGHRGLEDVCLADPRDQTITHPRGHSDYWSDPVQMRYIAGRLNDTATGVSGGRARRRG</sequence>
<feature type="transmembrane region" description="Helical" evidence="1">
    <location>
        <begin position="78"/>
        <end position="97"/>
    </location>
</feature>
<dbReference type="EMBL" id="JAMRYM010000004">
    <property type="protein sequence ID" value="MCM6761294.1"/>
    <property type="molecule type" value="Genomic_DNA"/>
</dbReference>
<gene>
    <name evidence="2" type="ORF">NB037_02570</name>
</gene>